<evidence type="ECO:0000313" key="1">
    <source>
        <dbReference type="EMBL" id="TFY82772.1"/>
    </source>
</evidence>
<dbReference type="AlphaFoldDB" id="A0A4Z0A6V8"/>
<protein>
    <submittedName>
        <fullName evidence="1">Uncharacterized protein</fullName>
    </submittedName>
</protein>
<dbReference type="Proteomes" id="UP000298061">
    <property type="component" value="Unassembled WGS sequence"/>
</dbReference>
<dbReference type="OrthoDB" id="3232986at2759"/>
<dbReference type="EMBL" id="SFCI01000080">
    <property type="protein sequence ID" value="TFY82772.1"/>
    <property type="molecule type" value="Genomic_DNA"/>
</dbReference>
<sequence>GAAPPDFVSCIRALMDFHQKEIILILGARRGKGNKLIKTWQIPKLELMQNFVPSIRQMGAPIQWNADGTERSHITFVKDPFRSSNQNNFDPQICRALDRAEKTNS</sequence>
<gene>
    <name evidence="1" type="ORF">EWM64_g1240</name>
</gene>
<name>A0A4Z0A6V8_9AGAM</name>
<feature type="non-terminal residue" evidence="1">
    <location>
        <position position="1"/>
    </location>
</feature>
<reference evidence="1 2" key="1">
    <citation type="submission" date="2019-02" db="EMBL/GenBank/DDBJ databases">
        <title>Genome sequencing of the rare red list fungi Hericium alpestre (H. flagellum).</title>
        <authorList>
            <person name="Buettner E."/>
            <person name="Kellner H."/>
        </authorList>
    </citation>
    <scope>NUCLEOTIDE SEQUENCE [LARGE SCALE GENOMIC DNA]</scope>
    <source>
        <strain evidence="1 2">DSM 108284</strain>
    </source>
</reference>
<keyword evidence="2" id="KW-1185">Reference proteome</keyword>
<proteinExistence type="predicted"/>
<accession>A0A4Z0A6V8</accession>
<evidence type="ECO:0000313" key="2">
    <source>
        <dbReference type="Proteomes" id="UP000298061"/>
    </source>
</evidence>
<organism evidence="1 2">
    <name type="scientific">Hericium alpestre</name>
    <dbReference type="NCBI Taxonomy" id="135208"/>
    <lineage>
        <taxon>Eukaryota</taxon>
        <taxon>Fungi</taxon>
        <taxon>Dikarya</taxon>
        <taxon>Basidiomycota</taxon>
        <taxon>Agaricomycotina</taxon>
        <taxon>Agaricomycetes</taxon>
        <taxon>Russulales</taxon>
        <taxon>Hericiaceae</taxon>
        <taxon>Hericium</taxon>
    </lineage>
</organism>
<comment type="caution">
    <text evidence="1">The sequence shown here is derived from an EMBL/GenBank/DDBJ whole genome shotgun (WGS) entry which is preliminary data.</text>
</comment>